<dbReference type="STRING" id="743718.Isova_1855"/>
<keyword evidence="1" id="KW-1133">Transmembrane helix</keyword>
<evidence type="ECO:0000259" key="2">
    <source>
        <dbReference type="Pfam" id="PF07510"/>
    </source>
</evidence>
<feature type="transmembrane region" description="Helical" evidence="1">
    <location>
        <begin position="32"/>
        <end position="51"/>
    </location>
</feature>
<dbReference type="Pfam" id="PF07510">
    <property type="entry name" value="GmrSD_C"/>
    <property type="match status" value="1"/>
</dbReference>
<sequence>MVTVERDVPVRREVPPIAPDRLRTRGVGRRRLLRFLLMVVALAVVLVEIWLEHEPPPVPAEGSALEALETLAVREPGPGDDYDRDAFGPPWSDVDANGCDTRNDILARDMVEVTYADATTACVVREGILEDPYTGATIAFLRGVQTSGAVQVDHVVALKDAWVKGASEWDDETRLEFANDPLNLVASDGPANMAKGARDAASWLPPATSFRCPYVARQVAVKVEYELAVSPEEYEAMSEVLSTCPAEPLPTG</sequence>
<feature type="domain" description="GmrSD restriction endonucleases C-terminal" evidence="2">
    <location>
        <begin position="100"/>
        <end position="239"/>
    </location>
</feature>
<dbReference type="PANTHER" id="PTHR24094:SF15">
    <property type="entry name" value="AMP-DEPENDENT SYNTHETASE_LIGASE DOMAIN-CONTAINING PROTEIN-RELATED"/>
    <property type="match status" value="1"/>
</dbReference>
<dbReference type="EMBL" id="CP002810">
    <property type="protein sequence ID" value="AEG44601.1"/>
    <property type="molecule type" value="Genomic_DNA"/>
</dbReference>
<dbReference type="AlphaFoldDB" id="F6FX01"/>
<dbReference type="Proteomes" id="UP000009236">
    <property type="component" value="Chromosome"/>
</dbReference>
<dbReference type="PANTHER" id="PTHR24094">
    <property type="entry name" value="SECRETED PROTEIN"/>
    <property type="match status" value="1"/>
</dbReference>
<protein>
    <recommendedName>
        <fullName evidence="2">GmrSD restriction endonucleases C-terminal domain-containing protein</fullName>
    </recommendedName>
</protein>
<dbReference type="eggNOG" id="COG2356">
    <property type="taxonomic scope" value="Bacteria"/>
</dbReference>
<keyword evidence="4" id="KW-1185">Reference proteome</keyword>
<dbReference type="HOGENOM" id="CLU_043034_1_0_11"/>
<evidence type="ECO:0000313" key="3">
    <source>
        <dbReference type="EMBL" id="AEG44601.1"/>
    </source>
</evidence>
<accession>F6FX01</accession>
<organism evidence="4">
    <name type="scientific">Isoptericola variabilis (strain 225)</name>
    <dbReference type="NCBI Taxonomy" id="743718"/>
    <lineage>
        <taxon>Bacteria</taxon>
        <taxon>Bacillati</taxon>
        <taxon>Actinomycetota</taxon>
        <taxon>Actinomycetes</taxon>
        <taxon>Micrococcales</taxon>
        <taxon>Promicromonosporaceae</taxon>
        <taxon>Isoptericola</taxon>
    </lineage>
</organism>
<dbReference type="RefSeq" id="WP_013838993.1">
    <property type="nucleotide sequence ID" value="NC_015588.1"/>
</dbReference>
<dbReference type="KEGG" id="iva:Isova_1855"/>
<gene>
    <name evidence="3" type="ordered locus">Isova_1855</name>
</gene>
<keyword evidence="1" id="KW-0812">Transmembrane</keyword>
<proteinExistence type="predicted"/>
<keyword evidence="1" id="KW-0472">Membrane</keyword>
<reference evidence="3 4" key="1">
    <citation type="submission" date="2011-05" db="EMBL/GenBank/DDBJ databases">
        <title>Complete sequence of Isoptericola variabilis 225.</title>
        <authorList>
            <consortium name="US DOE Joint Genome Institute"/>
            <person name="Lucas S."/>
            <person name="Han J."/>
            <person name="Lapidus A."/>
            <person name="Cheng J.-F."/>
            <person name="Goodwin L."/>
            <person name="Pitluck S."/>
            <person name="Peters L."/>
            <person name="Mikhailova N."/>
            <person name="Zeytun A."/>
            <person name="Han C."/>
            <person name="Tapia R."/>
            <person name="Land M."/>
            <person name="Hauser L."/>
            <person name="Kyrpides N."/>
            <person name="Ivanova N."/>
            <person name="Pagani I."/>
            <person name="Siebers A."/>
            <person name="Allgaier M."/>
            <person name="Thelen M."/>
            <person name="Hugenholtz P."/>
            <person name="Gladden J."/>
            <person name="Woyke T."/>
        </authorList>
    </citation>
    <scope>NUCLEOTIDE SEQUENCE [LARGE SCALE GENOMIC DNA]</scope>
    <source>
        <strain evidence="4">225</strain>
    </source>
</reference>
<dbReference type="InterPro" id="IPR011089">
    <property type="entry name" value="GmrSD_C"/>
</dbReference>
<evidence type="ECO:0000256" key="1">
    <source>
        <dbReference type="SAM" id="Phobius"/>
    </source>
</evidence>
<evidence type="ECO:0000313" key="4">
    <source>
        <dbReference type="Proteomes" id="UP000009236"/>
    </source>
</evidence>
<name>F6FX01_ISOV2</name>